<feature type="domain" description="GP-PDE" evidence="1">
    <location>
        <begin position="16"/>
        <end position="273"/>
    </location>
</feature>
<evidence type="ECO:0000259" key="1">
    <source>
        <dbReference type="PROSITE" id="PS51704"/>
    </source>
</evidence>
<evidence type="ECO:0000313" key="2">
    <source>
        <dbReference type="EMBL" id="MVQ35405.1"/>
    </source>
</evidence>
<dbReference type="SUPFAM" id="SSF51695">
    <property type="entry name" value="PLC-like phosphodiesterases"/>
    <property type="match status" value="1"/>
</dbReference>
<dbReference type="Proteomes" id="UP000467637">
    <property type="component" value="Unassembled WGS sequence"/>
</dbReference>
<comment type="caution">
    <text evidence="2">The sequence shown here is derived from an EMBL/GenBank/DDBJ whole genome shotgun (WGS) entry which is preliminary data.</text>
</comment>
<dbReference type="CDD" id="cd08566">
    <property type="entry name" value="GDPD_AtGDE_like"/>
    <property type="match status" value="1"/>
</dbReference>
<reference evidence="2 3" key="1">
    <citation type="submission" date="2019-12" db="EMBL/GenBank/DDBJ databases">
        <authorList>
            <person name="Huq M.A."/>
        </authorList>
    </citation>
    <scope>NUCLEOTIDE SEQUENCE [LARGE SCALE GENOMIC DNA]</scope>
    <source>
        <strain evidence="2 3">MAH-34</strain>
    </source>
</reference>
<dbReference type="EMBL" id="WSEM01000009">
    <property type="protein sequence ID" value="MVQ35405.1"/>
    <property type="molecule type" value="Genomic_DNA"/>
</dbReference>
<accession>A0ABW9U829</accession>
<protein>
    <submittedName>
        <fullName evidence="2">Glycerophosphodiester phosphodiesterase</fullName>
    </submittedName>
</protein>
<organism evidence="2 3">
    <name type="scientific">Paenibacillus anseongense</name>
    <dbReference type="NCBI Taxonomy" id="2682845"/>
    <lineage>
        <taxon>Bacteria</taxon>
        <taxon>Bacillati</taxon>
        <taxon>Bacillota</taxon>
        <taxon>Bacilli</taxon>
        <taxon>Bacillales</taxon>
        <taxon>Paenibacillaceae</taxon>
        <taxon>Paenibacillus</taxon>
    </lineage>
</organism>
<dbReference type="Gene3D" id="3.20.20.190">
    <property type="entry name" value="Phosphatidylinositol (PI) phosphodiesterase"/>
    <property type="match status" value="1"/>
</dbReference>
<dbReference type="PANTHER" id="PTHR46211:SF14">
    <property type="entry name" value="GLYCEROPHOSPHODIESTER PHOSPHODIESTERASE"/>
    <property type="match status" value="1"/>
</dbReference>
<dbReference type="InterPro" id="IPR030395">
    <property type="entry name" value="GP_PDE_dom"/>
</dbReference>
<keyword evidence="3" id="KW-1185">Reference proteome</keyword>
<sequence>MATMSLTDKNLGSKAIQWQAHQNSNSEVPENTMAAMNYAWNLGGIPEIDIRQTADGIIIGIHDATPKRTLSVPEADQDKLISELTFDQIQQWDAGVKFGEQFRNEKVPSLKQILAVLSEHSDRQLYLDFKQVDLEALAALIQEYGVARQIIFAHNNHENCKTVKRLVPEVRTMLWIPARFPETAVETFTHIRQTGFDSLNMVQLHLPDAEEKQSWRYKLQKTFIQEALQYLGEAGMELEVLPYKFDQEDLFELLNMGIRRYAVDEPSIFVELLNRYFD</sequence>
<dbReference type="PANTHER" id="PTHR46211">
    <property type="entry name" value="GLYCEROPHOSPHORYL DIESTER PHOSPHODIESTERASE"/>
    <property type="match status" value="1"/>
</dbReference>
<dbReference type="PROSITE" id="PS51704">
    <property type="entry name" value="GP_PDE"/>
    <property type="match status" value="1"/>
</dbReference>
<proteinExistence type="predicted"/>
<evidence type="ECO:0000313" key="3">
    <source>
        <dbReference type="Proteomes" id="UP000467637"/>
    </source>
</evidence>
<dbReference type="InterPro" id="IPR017946">
    <property type="entry name" value="PLC-like_Pdiesterase_TIM-brl"/>
</dbReference>
<gene>
    <name evidence="2" type="ORF">GON05_12150</name>
</gene>
<name>A0ABW9U829_9BACL</name>
<dbReference type="Pfam" id="PF03009">
    <property type="entry name" value="GDPD"/>
    <property type="match status" value="1"/>
</dbReference>